<evidence type="ECO:0000256" key="5">
    <source>
        <dbReference type="ARBA" id="ARBA00022989"/>
    </source>
</evidence>
<evidence type="ECO:0000256" key="4">
    <source>
        <dbReference type="ARBA" id="ARBA00022692"/>
    </source>
</evidence>
<dbReference type="InterPro" id="IPR050363">
    <property type="entry name" value="MIP/Aquaporin"/>
</dbReference>
<dbReference type="PRINTS" id="PR02019">
    <property type="entry name" value="AQUAPORIN7"/>
</dbReference>
<dbReference type="SUPFAM" id="SSF81338">
    <property type="entry name" value="Aquaporin-like"/>
    <property type="match status" value="1"/>
</dbReference>
<evidence type="ECO:0000256" key="12">
    <source>
        <dbReference type="SAM" id="Phobius"/>
    </source>
</evidence>
<comment type="similarity">
    <text evidence="2 10">Belongs to the MIP/aquaporin (TC 1.A.8) family.</text>
</comment>
<evidence type="ECO:0000256" key="2">
    <source>
        <dbReference type="ARBA" id="ARBA00006175"/>
    </source>
</evidence>
<feature type="transmembrane region" description="Helical" evidence="12">
    <location>
        <begin position="107"/>
        <end position="129"/>
    </location>
</feature>
<protein>
    <recommendedName>
        <fullName evidence="15">Aquaporin-3</fullName>
    </recommendedName>
</protein>
<feature type="transmembrane region" description="Helical" evidence="12">
    <location>
        <begin position="65"/>
        <end position="86"/>
    </location>
</feature>
<dbReference type="PRINTS" id="PR00783">
    <property type="entry name" value="MINTRINSICP"/>
</dbReference>
<evidence type="ECO:0000256" key="1">
    <source>
        <dbReference type="ARBA" id="ARBA00004141"/>
    </source>
</evidence>
<accession>A0A8C4R448</accession>
<dbReference type="InterPro" id="IPR022357">
    <property type="entry name" value="MIP_CS"/>
</dbReference>
<feature type="region of interest" description="Disordered" evidence="11">
    <location>
        <begin position="282"/>
        <end position="301"/>
    </location>
</feature>
<evidence type="ECO:0000313" key="13">
    <source>
        <dbReference type="Ensembl" id="ENSEBUP00000024595.1"/>
    </source>
</evidence>
<keyword evidence="6 12" id="KW-0472">Membrane</keyword>
<dbReference type="Proteomes" id="UP000694388">
    <property type="component" value="Unplaced"/>
</dbReference>
<feature type="transmembrane region" description="Helical" evidence="12">
    <location>
        <begin position="167"/>
        <end position="184"/>
    </location>
</feature>
<reference evidence="13" key="2">
    <citation type="submission" date="2025-09" db="UniProtKB">
        <authorList>
            <consortium name="Ensembl"/>
        </authorList>
    </citation>
    <scope>IDENTIFICATION</scope>
</reference>
<dbReference type="NCBIfam" id="TIGR00861">
    <property type="entry name" value="MIP"/>
    <property type="match status" value="1"/>
</dbReference>
<keyword evidence="5 12" id="KW-1133">Transmembrane helix</keyword>
<keyword evidence="4 10" id="KW-0812">Transmembrane</keyword>
<evidence type="ECO:0000256" key="8">
    <source>
        <dbReference type="ARBA" id="ARBA00034651"/>
    </source>
</evidence>
<sequence length="316" mass="33845">MESCSKLADLLRDAAKMLNNLRTSNESIRLFMAELLATAMLVLIGCAAVAQGVLSGGGVAATLSINLAFGLAVMMSAHIAMGVSGAHMNPAVTLAMCILDRFPWKRLPLYWISQFLGAFIGALGVYALYHEGIQAYEGGELTVVGPHATAGIFATYPNSHLSTGGGVIDQVIGTAILLCLILALTDESNCAMPRYLQPLGFGLVVVAIGQATNFNCGYAINPARDLGPRIFSALVGYGSEVFWAKDCWWWVPVLAPLIGSVLGSLCYQLLIALHYPRSTDRENEKPPSLLQCNDHDNLDGSQVDKMSEVHEISEEL</sequence>
<dbReference type="InterPro" id="IPR000425">
    <property type="entry name" value="MIP"/>
</dbReference>
<dbReference type="Gene3D" id="1.20.1080.10">
    <property type="entry name" value="Glycerol uptake facilitator protein"/>
    <property type="match status" value="1"/>
</dbReference>
<dbReference type="AlphaFoldDB" id="A0A8C4R448"/>
<feature type="transmembrane region" description="Helical" evidence="12">
    <location>
        <begin position="249"/>
        <end position="273"/>
    </location>
</feature>
<keyword evidence="3 10" id="KW-0813">Transport</keyword>
<dbReference type="GO" id="GO:0015250">
    <property type="term" value="F:water channel activity"/>
    <property type="evidence" value="ECO:0007669"/>
    <property type="project" value="TreeGrafter"/>
</dbReference>
<dbReference type="Ensembl" id="ENSEBUT00000025171.1">
    <property type="protein sequence ID" value="ENSEBUP00000024595.1"/>
    <property type="gene ID" value="ENSEBUG00000015179.1"/>
</dbReference>
<feature type="transmembrane region" description="Helical" evidence="12">
    <location>
        <begin position="196"/>
        <end position="220"/>
    </location>
</feature>
<dbReference type="CDD" id="cd00333">
    <property type="entry name" value="MIP"/>
    <property type="match status" value="1"/>
</dbReference>
<evidence type="ECO:0000256" key="10">
    <source>
        <dbReference type="RuleBase" id="RU000477"/>
    </source>
</evidence>
<feature type="transmembrane region" description="Helical" evidence="12">
    <location>
        <begin position="30"/>
        <end position="53"/>
    </location>
</feature>
<organism evidence="13 14">
    <name type="scientific">Eptatretus burgeri</name>
    <name type="common">Inshore hagfish</name>
    <dbReference type="NCBI Taxonomy" id="7764"/>
    <lineage>
        <taxon>Eukaryota</taxon>
        <taxon>Metazoa</taxon>
        <taxon>Chordata</taxon>
        <taxon>Craniata</taxon>
        <taxon>Vertebrata</taxon>
        <taxon>Cyclostomata</taxon>
        <taxon>Myxini</taxon>
        <taxon>Myxiniformes</taxon>
        <taxon>Myxinidae</taxon>
        <taxon>Eptatretinae</taxon>
        <taxon>Eptatretus</taxon>
    </lineage>
</organism>
<keyword evidence="14" id="KW-1185">Reference proteome</keyword>
<evidence type="ECO:0000256" key="9">
    <source>
        <dbReference type="ARBA" id="ARBA00049405"/>
    </source>
</evidence>
<name>A0A8C4R448_EPTBU</name>
<dbReference type="PANTHER" id="PTHR43829:SF9">
    <property type="entry name" value="AQUAPORIN-9"/>
    <property type="match status" value="1"/>
</dbReference>
<evidence type="ECO:0000256" key="3">
    <source>
        <dbReference type="ARBA" id="ARBA00022448"/>
    </source>
</evidence>
<evidence type="ECO:0000256" key="7">
    <source>
        <dbReference type="ARBA" id="ARBA00033993"/>
    </source>
</evidence>
<dbReference type="PANTHER" id="PTHR43829">
    <property type="entry name" value="AQUAPORIN OR AQUAGLYCEROPORIN RELATED"/>
    <property type="match status" value="1"/>
</dbReference>
<dbReference type="GeneTree" id="ENSGT00940000167558"/>
<comment type="catalytic activity">
    <reaction evidence="9">
        <text>glycerol(in) = glycerol(out)</text>
        <dbReference type="Rhea" id="RHEA:29675"/>
        <dbReference type="ChEBI" id="CHEBI:17754"/>
    </reaction>
</comment>
<dbReference type="FunFam" id="1.20.1080.10:FF:000064">
    <property type="entry name" value="Uncharacterized protein"/>
    <property type="match status" value="1"/>
</dbReference>
<dbReference type="GO" id="GO:0015204">
    <property type="term" value="F:urea transmembrane transporter activity"/>
    <property type="evidence" value="ECO:0007669"/>
    <property type="project" value="TreeGrafter"/>
</dbReference>
<evidence type="ECO:0008006" key="15">
    <source>
        <dbReference type="Google" id="ProtNLM"/>
    </source>
</evidence>
<evidence type="ECO:0000313" key="14">
    <source>
        <dbReference type="Proteomes" id="UP000694388"/>
    </source>
</evidence>
<dbReference type="GO" id="GO:0016323">
    <property type="term" value="C:basolateral plasma membrane"/>
    <property type="evidence" value="ECO:0007669"/>
    <property type="project" value="TreeGrafter"/>
</dbReference>
<dbReference type="GO" id="GO:0015254">
    <property type="term" value="F:glycerol channel activity"/>
    <property type="evidence" value="ECO:0007669"/>
    <property type="project" value="TreeGrafter"/>
</dbReference>
<proteinExistence type="inferred from homology"/>
<reference evidence="13" key="1">
    <citation type="submission" date="2025-08" db="UniProtKB">
        <authorList>
            <consortium name="Ensembl"/>
        </authorList>
    </citation>
    <scope>IDENTIFICATION</scope>
</reference>
<dbReference type="Pfam" id="PF00230">
    <property type="entry name" value="MIP"/>
    <property type="match status" value="1"/>
</dbReference>
<dbReference type="InterPro" id="IPR023271">
    <property type="entry name" value="Aquaporin-like"/>
</dbReference>
<evidence type="ECO:0000256" key="11">
    <source>
        <dbReference type="SAM" id="MobiDB-lite"/>
    </source>
</evidence>
<dbReference type="PROSITE" id="PS00221">
    <property type="entry name" value="MIP"/>
    <property type="match status" value="1"/>
</dbReference>
<comment type="catalytic activity">
    <reaction evidence="7">
        <text>urea(in) = urea(out)</text>
        <dbReference type="Rhea" id="RHEA:32799"/>
        <dbReference type="ChEBI" id="CHEBI:16199"/>
    </reaction>
</comment>
<comment type="catalytic activity">
    <reaction evidence="8">
        <text>H2O(in) = H2O(out)</text>
        <dbReference type="Rhea" id="RHEA:29667"/>
        <dbReference type="ChEBI" id="CHEBI:15377"/>
    </reaction>
</comment>
<evidence type="ECO:0000256" key="6">
    <source>
        <dbReference type="ARBA" id="ARBA00023136"/>
    </source>
</evidence>
<dbReference type="OMA" id="ITFAVFR"/>
<comment type="subcellular location">
    <subcellularLocation>
        <location evidence="1">Membrane</location>
        <topology evidence="1">Multi-pass membrane protein</topology>
    </subcellularLocation>
</comment>